<evidence type="ECO:0000256" key="1">
    <source>
        <dbReference type="ARBA" id="ARBA00022598"/>
    </source>
</evidence>
<evidence type="ECO:0000313" key="11">
    <source>
        <dbReference type="Proteomes" id="UP000604117"/>
    </source>
</evidence>
<keyword evidence="2" id="KW-0479">Metal-binding</keyword>
<feature type="domain" description="Coenzyme F420:L-glutamate ligase-like" evidence="9">
    <location>
        <begin position="14"/>
        <end position="212"/>
    </location>
</feature>
<gene>
    <name evidence="10" type="ORF">Asi02nite_79230</name>
</gene>
<comment type="caution">
    <text evidence="10">The sequence shown here is derived from an EMBL/GenBank/DDBJ whole genome shotgun (WGS) entry which is preliminary data.</text>
</comment>
<keyword evidence="5" id="KW-0630">Potassium</keyword>
<protein>
    <recommendedName>
        <fullName evidence="9">Coenzyme F420:L-glutamate ligase-like domain-containing protein</fullName>
    </recommendedName>
</protein>
<evidence type="ECO:0000259" key="9">
    <source>
        <dbReference type="Pfam" id="PF01996"/>
    </source>
</evidence>
<dbReference type="Pfam" id="PF01996">
    <property type="entry name" value="F420_ligase"/>
    <property type="match status" value="1"/>
</dbReference>
<evidence type="ECO:0000256" key="3">
    <source>
        <dbReference type="ARBA" id="ARBA00022741"/>
    </source>
</evidence>
<dbReference type="NCBIfam" id="NF009810">
    <property type="entry name" value="PRK13294.1"/>
    <property type="match status" value="1"/>
</dbReference>
<evidence type="ECO:0000256" key="4">
    <source>
        <dbReference type="ARBA" id="ARBA00022842"/>
    </source>
</evidence>
<evidence type="ECO:0000256" key="7">
    <source>
        <dbReference type="ARBA" id="ARBA00023211"/>
    </source>
</evidence>
<evidence type="ECO:0000256" key="5">
    <source>
        <dbReference type="ARBA" id="ARBA00022958"/>
    </source>
</evidence>
<dbReference type="Gene3D" id="3.90.1660.10">
    <property type="entry name" value="CofE-like domain"/>
    <property type="match status" value="1"/>
</dbReference>
<keyword evidence="11" id="KW-1185">Reference proteome</keyword>
<evidence type="ECO:0000256" key="6">
    <source>
        <dbReference type="ARBA" id="ARBA00023134"/>
    </source>
</evidence>
<dbReference type="Proteomes" id="UP000604117">
    <property type="component" value="Unassembled WGS sequence"/>
</dbReference>
<dbReference type="SUPFAM" id="SSF144010">
    <property type="entry name" value="CofE-like"/>
    <property type="match status" value="1"/>
</dbReference>
<keyword evidence="7" id="KW-0464">Manganese</keyword>
<dbReference type="PANTHER" id="PTHR47917">
    <property type="match status" value="1"/>
</dbReference>
<feature type="compositionally biased region" description="Pro residues" evidence="8">
    <location>
        <begin position="352"/>
        <end position="362"/>
    </location>
</feature>
<keyword evidence="4" id="KW-0460">Magnesium</keyword>
<dbReference type="InterPro" id="IPR008225">
    <property type="entry name" value="F420-0_g-glutamyl_ligase"/>
</dbReference>
<reference evidence="10 11" key="1">
    <citation type="submission" date="2021-01" db="EMBL/GenBank/DDBJ databases">
        <title>Whole genome shotgun sequence of Asanoa siamensis NBRC 107932.</title>
        <authorList>
            <person name="Komaki H."/>
            <person name="Tamura T."/>
        </authorList>
    </citation>
    <scope>NUCLEOTIDE SEQUENCE [LARGE SCALE GENOMIC DNA]</scope>
    <source>
        <strain evidence="10 11">NBRC 107932</strain>
    </source>
</reference>
<dbReference type="NCBIfam" id="TIGR01916">
    <property type="entry name" value="F420_cofE"/>
    <property type="match status" value="1"/>
</dbReference>
<proteinExistence type="predicted"/>
<feature type="compositionally biased region" description="Low complexity" evidence="8">
    <location>
        <begin position="333"/>
        <end position="351"/>
    </location>
</feature>
<keyword evidence="3" id="KW-0547">Nucleotide-binding</keyword>
<evidence type="ECO:0000313" key="10">
    <source>
        <dbReference type="EMBL" id="GIF78405.1"/>
    </source>
</evidence>
<dbReference type="Gene3D" id="3.30.1330.100">
    <property type="entry name" value="CofE-like"/>
    <property type="match status" value="1"/>
</dbReference>
<sequence length="447" mass="45763">MGMRLEVLPVEGIGDVRPGDDLAAAITAAAPWLRAGDVLVVTSKIVSKAEGSLVDVPVDGDERAAARDEVLRAETARQVARRGQTRIVQTHHGFVMASAGIDASNIDRAHLVLLPKDPDASARALRTTLRERHGLDVAVVISDTMGRPWRNGLTDVALGAAGIPAIRDHRGEVDPYGNELSITQMAVVDELAAAGELVKGKCAQVPVAVVRGYLDTPLPPADGLGAAVLVRGADQDLFSLGTAEARAEGLRAAARLTVTNQPPFPILDDIDTPKAVARALATIAPVTTATTFDVNSLSVSLTTASPTSEAWPAQPTDLTAPTNVTAAPTELTAPPTELAPLPTDLAAAPTARPAPPAGPTAPPTALTAPTTDLTDPAEALPAAPGSGEAGRYQIVCRPVDSTGGAALIALGIDVQRLRAALAAEGLGSTMETIEDGGHGPRVVVTVG</sequence>
<evidence type="ECO:0000256" key="2">
    <source>
        <dbReference type="ARBA" id="ARBA00022723"/>
    </source>
</evidence>
<dbReference type="EMBL" id="BONE01000140">
    <property type="protein sequence ID" value="GIF78405.1"/>
    <property type="molecule type" value="Genomic_DNA"/>
</dbReference>
<feature type="region of interest" description="Disordered" evidence="8">
    <location>
        <begin position="333"/>
        <end position="375"/>
    </location>
</feature>
<accession>A0ABQ4D4E2</accession>
<organism evidence="10 11">
    <name type="scientific">Asanoa siamensis</name>
    <dbReference type="NCBI Taxonomy" id="926357"/>
    <lineage>
        <taxon>Bacteria</taxon>
        <taxon>Bacillati</taxon>
        <taxon>Actinomycetota</taxon>
        <taxon>Actinomycetes</taxon>
        <taxon>Micromonosporales</taxon>
        <taxon>Micromonosporaceae</taxon>
        <taxon>Asanoa</taxon>
    </lineage>
</organism>
<dbReference type="InterPro" id="IPR002847">
    <property type="entry name" value="F420-0_gamma-glut_ligase-dom"/>
</dbReference>
<feature type="compositionally biased region" description="Low complexity" evidence="8">
    <location>
        <begin position="363"/>
        <end position="375"/>
    </location>
</feature>
<evidence type="ECO:0000256" key="8">
    <source>
        <dbReference type="SAM" id="MobiDB-lite"/>
    </source>
</evidence>
<dbReference type="PANTHER" id="PTHR47917:SF1">
    <property type="entry name" value="COENZYME F420:L-GLUTAMATE LIGASE"/>
    <property type="match status" value="1"/>
</dbReference>
<keyword evidence="1" id="KW-0436">Ligase</keyword>
<name>A0ABQ4D4E2_9ACTN</name>
<keyword evidence="6" id="KW-0342">GTP-binding</keyword>